<organism evidence="3 4">
    <name type="scientific">Blastococcus carthaginiensis</name>
    <dbReference type="NCBI Taxonomy" id="3050034"/>
    <lineage>
        <taxon>Bacteria</taxon>
        <taxon>Bacillati</taxon>
        <taxon>Actinomycetota</taxon>
        <taxon>Actinomycetes</taxon>
        <taxon>Geodermatophilales</taxon>
        <taxon>Geodermatophilaceae</taxon>
        <taxon>Blastococcus</taxon>
    </lineage>
</organism>
<evidence type="ECO:0000259" key="1">
    <source>
        <dbReference type="Pfam" id="PF00723"/>
    </source>
</evidence>
<dbReference type="Pfam" id="PF19291">
    <property type="entry name" value="TREH_N"/>
    <property type="match status" value="1"/>
</dbReference>
<protein>
    <submittedName>
        <fullName evidence="3">Glycoside hydrolase family 15 protein</fullName>
    </submittedName>
</protein>
<reference evidence="4" key="1">
    <citation type="submission" date="2023-05" db="EMBL/GenBank/DDBJ databases">
        <title>Draft genome of Pseudofrankia sp. BMG5.37.</title>
        <authorList>
            <person name="Gtari M."/>
            <person name="Ghodhbane F."/>
            <person name="Sbissi I."/>
        </authorList>
    </citation>
    <scope>NUCLEOTIDE SEQUENCE [LARGE SCALE GENOMIC DNA]</scope>
    <source>
        <strain evidence="4">BMG 814</strain>
    </source>
</reference>
<feature type="domain" description="GH15-like" evidence="1">
    <location>
        <begin position="231"/>
        <end position="602"/>
    </location>
</feature>
<dbReference type="Pfam" id="PF00723">
    <property type="entry name" value="Glyco_hydro_15"/>
    <property type="match status" value="1"/>
</dbReference>
<comment type="caution">
    <text evidence="3">The sequence shown here is derived from an EMBL/GenBank/DDBJ whole genome shotgun (WGS) entry which is preliminary data.</text>
</comment>
<keyword evidence="3" id="KW-0378">Hydrolase</keyword>
<dbReference type="PANTHER" id="PTHR31616">
    <property type="entry name" value="TREHALASE"/>
    <property type="match status" value="1"/>
</dbReference>
<sequence length="619" mass="67266">MPLRPLTRTDGYLPIEDHGLIGDGVTCALVARDGSIPWLCLPTFDGEPFVAGLLDARRGGTFAVTPVGLREAAQRYLPDTGVLVTELHTADGVLELTDCLPLRSGADLSEPVPAGRGEILRTARVLSGSVEVEVRLAPKDGVQVRSELEAWRIRWPARPDLDLMLWCSHPLTLSGDGAITGRARLAAGERLTVTLQWSGQTHTRARRDPQRLVDQTVASWRAWAGCLTYSGPQRDLVRRSALTLKLLDHVPTGAVMAAATSSLPEGIGGERNWDYRYTWVRDAAFTGYALNRIGMGEESHAFLAWTLRNVERRGGVDIMYALDGEPPATEWLDATLSGYRGSSPVRWGNGAARQVQNDVYGELLDVAYQWVRGGGEVSGPLWISLRTLAEQAIAQWGTPDNGIWEIRDAGRPFTYSVAMCHVAVDRALRIADLLGLPHPRERWRAEADRIHRTLLEQAWDPDRGTFTEHLTPPGGGDRGGLDGSLLSLPLRRIVPADDPRMVATTEAVRRHLDAGDGLLYRYLHEESPDGLQGTEGAFLLCSFWLVDNLAGQGRLDEAHALYDSLCGRATGLGLLAEEVDPSTGAFLGNFPQAFSHVGVIASGWNLARASAAADGGGAR</sequence>
<evidence type="ECO:0000259" key="2">
    <source>
        <dbReference type="Pfam" id="PF19291"/>
    </source>
</evidence>
<dbReference type="Gene3D" id="1.50.10.10">
    <property type="match status" value="1"/>
</dbReference>
<feature type="domain" description="Trehalase-like N-terminal" evidence="2">
    <location>
        <begin position="13"/>
        <end position="140"/>
    </location>
</feature>
<gene>
    <name evidence="3" type="ORF">QOZ88_00115</name>
</gene>
<dbReference type="RefSeq" id="WP_305997809.1">
    <property type="nucleotide sequence ID" value="NZ_JASNFN010000001.1"/>
</dbReference>
<accession>A0ABT9I762</accession>
<dbReference type="Proteomes" id="UP001233673">
    <property type="component" value="Unassembled WGS sequence"/>
</dbReference>
<keyword evidence="4" id="KW-1185">Reference proteome</keyword>
<dbReference type="InterPro" id="IPR012341">
    <property type="entry name" value="6hp_glycosidase-like_sf"/>
</dbReference>
<evidence type="ECO:0000313" key="4">
    <source>
        <dbReference type="Proteomes" id="UP001233673"/>
    </source>
</evidence>
<dbReference type="PANTHER" id="PTHR31616:SF0">
    <property type="entry name" value="GLUCAN 1,4-ALPHA-GLUCOSIDASE"/>
    <property type="match status" value="1"/>
</dbReference>
<dbReference type="GO" id="GO:0016787">
    <property type="term" value="F:hydrolase activity"/>
    <property type="evidence" value="ECO:0007669"/>
    <property type="project" value="UniProtKB-KW"/>
</dbReference>
<evidence type="ECO:0000313" key="3">
    <source>
        <dbReference type="EMBL" id="MDP5181029.1"/>
    </source>
</evidence>
<dbReference type="SUPFAM" id="SSF48208">
    <property type="entry name" value="Six-hairpin glycosidases"/>
    <property type="match status" value="1"/>
</dbReference>
<dbReference type="InterPro" id="IPR011613">
    <property type="entry name" value="GH15-like"/>
</dbReference>
<dbReference type="EMBL" id="JASNFN010000001">
    <property type="protein sequence ID" value="MDP5181029.1"/>
    <property type="molecule type" value="Genomic_DNA"/>
</dbReference>
<dbReference type="InterPro" id="IPR008928">
    <property type="entry name" value="6-hairpin_glycosidase_sf"/>
</dbReference>
<proteinExistence type="predicted"/>
<dbReference type="InterPro" id="IPR045582">
    <property type="entry name" value="Trehalase-like_N"/>
</dbReference>
<name>A0ABT9I762_9ACTN</name>